<gene>
    <name evidence="1" type="ORF">HNAJ_LOCUS3294</name>
</gene>
<proteinExistence type="predicted"/>
<organism evidence="3">
    <name type="scientific">Rodentolepis nana</name>
    <name type="common">Dwarf tapeworm</name>
    <name type="synonym">Hymenolepis nana</name>
    <dbReference type="NCBI Taxonomy" id="102285"/>
    <lineage>
        <taxon>Eukaryota</taxon>
        <taxon>Metazoa</taxon>
        <taxon>Spiralia</taxon>
        <taxon>Lophotrochozoa</taxon>
        <taxon>Platyhelminthes</taxon>
        <taxon>Cestoda</taxon>
        <taxon>Eucestoda</taxon>
        <taxon>Cyclophyllidea</taxon>
        <taxon>Hymenolepididae</taxon>
        <taxon>Rodentolepis</taxon>
    </lineage>
</organism>
<dbReference type="AlphaFoldDB" id="A0A0R3T8A7"/>
<reference evidence="3" key="1">
    <citation type="submission" date="2017-02" db="UniProtKB">
        <authorList>
            <consortium name="WormBaseParasite"/>
        </authorList>
    </citation>
    <scope>IDENTIFICATION</scope>
</reference>
<protein>
    <submittedName>
        <fullName evidence="3">Secreted protein</fullName>
    </submittedName>
</protein>
<evidence type="ECO:0000313" key="3">
    <source>
        <dbReference type="WBParaSite" id="HNAJ_0000329501-mRNA-1"/>
    </source>
</evidence>
<reference evidence="1 2" key="2">
    <citation type="submission" date="2018-11" db="EMBL/GenBank/DDBJ databases">
        <authorList>
            <consortium name="Pathogen Informatics"/>
        </authorList>
    </citation>
    <scope>NUCLEOTIDE SEQUENCE [LARGE SCALE GENOMIC DNA]</scope>
</reference>
<accession>A0A0R3T8A7</accession>
<dbReference type="Proteomes" id="UP000278807">
    <property type="component" value="Unassembled WGS sequence"/>
</dbReference>
<evidence type="ECO:0000313" key="1">
    <source>
        <dbReference type="EMBL" id="VDN99153.1"/>
    </source>
</evidence>
<name>A0A0R3T8A7_RODNA</name>
<keyword evidence="2" id="KW-1185">Reference proteome</keyword>
<evidence type="ECO:0000313" key="2">
    <source>
        <dbReference type="Proteomes" id="UP000278807"/>
    </source>
</evidence>
<sequence length="81" mass="9557">MELILRLSLPFSRVNGRARRYAACIYVVMPCHQWRWSPSMQLQHFKFTVLLLSFNWAIAWPNNQIDVSSVAYSAPFLMMHL</sequence>
<dbReference type="WBParaSite" id="HNAJ_0000329501-mRNA-1">
    <property type="protein sequence ID" value="HNAJ_0000329501-mRNA-1"/>
    <property type="gene ID" value="HNAJ_0000329501"/>
</dbReference>
<dbReference type="EMBL" id="UZAE01001875">
    <property type="protein sequence ID" value="VDN99153.1"/>
    <property type="molecule type" value="Genomic_DNA"/>
</dbReference>